<organism evidence="2">
    <name type="scientific">Amphimedon queenslandica</name>
    <name type="common">Sponge</name>
    <dbReference type="NCBI Taxonomy" id="400682"/>
    <lineage>
        <taxon>Eukaryota</taxon>
        <taxon>Metazoa</taxon>
        <taxon>Porifera</taxon>
        <taxon>Demospongiae</taxon>
        <taxon>Heteroscleromorpha</taxon>
        <taxon>Haplosclerida</taxon>
        <taxon>Niphatidae</taxon>
        <taxon>Amphimedon</taxon>
    </lineage>
</organism>
<evidence type="ECO:0000313" key="3">
    <source>
        <dbReference type="Proteomes" id="UP000007879"/>
    </source>
</evidence>
<sequence length="198" mass="22690">MVKKEDKSSGSNTMKDRKPAKESYLRKCCSLSSLFRFLSIITFQYIHSDLSSSSSCIKCLQIVYTIIFTGLLGLAVNISPLAVFLYDWIACPMEYYDMCFIFEFHSDDPNNTKVPVIVMRSNEGDYINYTVTRQAVQPFDDLAKFTFLFILVSGALSYAIFCFPLIHHYICCKDKKLFHPFHDSTKSTTDDTDPHITT</sequence>
<keyword evidence="3" id="KW-1185">Reference proteome</keyword>
<dbReference type="EnsemblMetazoa" id="Aqu2.1.28515_001">
    <property type="protein sequence ID" value="Aqu2.1.28515_001"/>
    <property type="gene ID" value="Aqu2.1.28515"/>
</dbReference>
<keyword evidence="1" id="KW-1133">Transmembrane helix</keyword>
<protein>
    <submittedName>
        <fullName evidence="2">Uncharacterized protein</fullName>
    </submittedName>
</protein>
<feature type="transmembrane region" description="Helical" evidence="1">
    <location>
        <begin position="62"/>
        <end position="86"/>
    </location>
</feature>
<reference evidence="2" key="2">
    <citation type="submission" date="2017-05" db="UniProtKB">
        <authorList>
            <consortium name="EnsemblMetazoa"/>
        </authorList>
    </citation>
    <scope>IDENTIFICATION</scope>
</reference>
<reference evidence="3" key="1">
    <citation type="journal article" date="2010" name="Nature">
        <title>The Amphimedon queenslandica genome and the evolution of animal complexity.</title>
        <authorList>
            <person name="Srivastava M."/>
            <person name="Simakov O."/>
            <person name="Chapman J."/>
            <person name="Fahey B."/>
            <person name="Gauthier M.E."/>
            <person name="Mitros T."/>
            <person name="Richards G.S."/>
            <person name="Conaco C."/>
            <person name="Dacre M."/>
            <person name="Hellsten U."/>
            <person name="Larroux C."/>
            <person name="Putnam N.H."/>
            <person name="Stanke M."/>
            <person name="Adamska M."/>
            <person name="Darling A."/>
            <person name="Degnan S.M."/>
            <person name="Oakley T.H."/>
            <person name="Plachetzki D.C."/>
            <person name="Zhai Y."/>
            <person name="Adamski M."/>
            <person name="Calcino A."/>
            <person name="Cummins S.F."/>
            <person name="Goodstein D.M."/>
            <person name="Harris C."/>
            <person name="Jackson D.J."/>
            <person name="Leys S.P."/>
            <person name="Shu S."/>
            <person name="Woodcroft B.J."/>
            <person name="Vervoort M."/>
            <person name="Kosik K.S."/>
            <person name="Manning G."/>
            <person name="Degnan B.M."/>
            <person name="Rokhsar D.S."/>
        </authorList>
    </citation>
    <scope>NUCLEOTIDE SEQUENCE [LARGE SCALE GENOMIC DNA]</scope>
</reference>
<evidence type="ECO:0000256" key="1">
    <source>
        <dbReference type="SAM" id="Phobius"/>
    </source>
</evidence>
<proteinExistence type="predicted"/>
<dbReference type="InParanoid" id="A0A1X7UKL2"/>
<keyword evidence="1" id="KW-0472">Membrane</keyword>
<dbReference type="Proteomes" id="UP000007879">
    <property type="component" value="Unassembled WGS sequence"/>
</dbReference>
<dbReference type="EnsemblMetazoa" id="XM_019998016.1">
    <property type="protein sequence ID" value="XP_019853575.1"/>
    <property type="gene ID" value="LOC109582935"/>
</dbReference>
<evidence type="ECO:0000313" key="2">
    <source>
        <dbReference type="EnsemblMetazoa" id="Aqu2.1.28515_001"/>
    </source>
</evidence>
<dbReference type="AlphaFoldDB" id="A0A1X7UKL2"/>
<feature type="transmembrane region" description="Helical" evidence="1">
    <location>
        <begin position="145"/>
        <end position="166"/>
    </location>
</feature>
<gene>
    <name evidence="2" type="primary">109582935</name>
</gene>
<dbReference type="KEGG" id="aqu:109582935"/>
<name>A0A1X7UKL2_AMPQE</name>
<accession>A0A1X7UKL2</accession>
<keyword evidence="1" id="KW-0812">Transmembrane</keyword>